<dbReference type="AlphaFoldDB" id="A0A9J6FQR7"/>
<name>A0A9J6FQR7_HAELO</name>
<evidence type="ECO:0000313" key="2">
    <source>
        <dbReference type="Proteomes" id="UP000821853"/>
    </source>
</evidence>
<sequence length="90" mass="9872">MSALNKLRGLQSLRIQDTDIPVRAYIASPTDSCRGVIHGVRASTPHEELATNLISTGASIISPRMTGRTETPFITIRGLHWPTIRDLPSH</sequence>
<organism evidence="1 2">
    <name type="scientific">Haemaphysalis longicornis</name>
    <name type="common">Bush tick</name>
    <dbReference type="NCBI Taxonomy" id="44386"/>
    <lineage>
        <taxon>Eukaryota</taxon>
        <taxon>Metazoa</taxon>
        <taxon>Ecdysozoa</taxon>
        <taxon>Arthropoda</taxon>
        <taxon>Chelicerata</taxon>
        <taxon>Arachnida</taxon>
        <taxon>Acari</taxon>
        <taxon>Parasitiformes</taxon>
        <taxon>Ixodida</taxon>
        <taxon>Ixodoidea</taxon>
        <taxon>Ixodidae</taxon>
        <taxon>Haemaphysalinae</taxon>
        <taxon>Haemaphysalis</taxon>
    </lineage>
</organism>
<comment type="caution">
    <text evidence="1">The sequence shown here is derived from an EMBL/GenBank/DDBJ whole genome shotgun (WGS) entry which is preliminary data.</text>
</comment>
<gene>
    <name evidence="1" type="ORF">HPB48_004463</name>
</gene>
<dbReference type="VEuPathDB" id="VectorBase:HLOH_051384"/>
<accession>A0A9J6FQR7</accession>
<proteinExistence type="predicted"/>
<protein>
    <submittedName>
        <fullName evidence="1">Uncharacterized protein</fullName>
    </submittedName>
</protein>
<dbReference type="Proteomes" id="UP000821853">
    <property type="component" value="Chromosome 10"/>
</dbReference>
<dbReference type="EMBL" id="JABSTR010000002">
    <property type="protein sequence ID" value="KAH9364609.1"/>
    <property type="molecule type" value="Genomic_DNA"/>
</dbReference>
<reference evidence="1 2" key="1">
    <citation type="journal article" date="2020" name="Cell">
        <title>Large-Scale Comparative Analyses of Tick Genomes Elucidate Their Genetic Diversity and Vector Capacities.</title>
        <authorList>
            <consortium name="Tick Genome and Microbiome Consortium (TIGMIC)"/>
            <person name="Jia N."/>
            <person name="Wang J."/>
            <person name="Shi W."/>
            <person name="Du L."/>
            <person name="Sun Y."/>
            <person name="Zhan W."/>
            <person name="Jiang J.F."/>
            <person name="Wang Q."/>
            <person name="Zhang B."/>
            <person name="Ji P."/>
            <person name="Bell-Sakyi L."/>
            <person name="Cui X.M."/>
            <person name="Yuan T.T."/>
            <person name="Jiang B.G."/>
            <person name="Yang W.F."/>
            <person name="Lam T.T."/>
            <person name="Chang Q.C."/>
            <person name="Ding S.J."/>
            <person name="Wang X.J."/>
            <person name="Zhu J.G."/>
            <person name="Ruan X.D."/>
            <person name="Zhao L."/>
            <person name="Wei J.T."/>
            <person name="Ye R.Z."/>
            <person name="Que T.C."/>
            <person name="Du C.H."/>
            <person name="Zhou Y.H."/>
            <person name="Cheng J.X."/>
            <person name="Dai P.F."/>
            <person name="Guo W.B."/>
            <person name="Han X.H."/>
            <person name="Huang E.J."/>
            <person name="Li L.F."/>
            <person name="Wei W."/>
            <person name="Gao Y.C."/>
            <person name="Liu J.Z."/>
            <person name="Shao H.Z."/>
            <person name="Wang X."/>
            <person name="Wang C.C."/>
            <person name="Yang T.C."/>
            <person name="Huo Q.B."/>
            <person name="Li W."/>
            <person name="Chen H.Y."/>
            <person name="Chen S.E."/>
            <person name="Zhou L.G."/>
            <person name="Ni X.B."/>
            <person name="Tian J.H."/>
            <person name="Sheng Y."/>
            <person name="Liu T."/>
            <person name="Pan Y.S."/>
            <person name="Xia L.Y."/>
            <person name="Li J."/>
            <person name="Zhao F."/>
            <person name="Cao W.C."/>
        </authorList>
    </citation>
    <scope>NUCLEOTIDE SEQUENCE [LARGE SCALE GENOMIC DNA]</scope>
    <source>
        <strain evidence="1">HaeL-2018</strain>
    </source>
</reference>
<evidence type="ECO:0000313" key="1">
    <source>
        <dbReference type="EMBL" id="KAH9364609.1"/>
    </source>
</evidence>
<keyword evidence="2" id="KW-1185">Reference proteome</keyword>